<name>A0A2S8G022_9BACT</name>
<dbReference type="InterPro" id="IPR011652">
    <property type="entry name" value="MORN_2"/>
</dbReference>
<organism evidence="1 2">
    <name type="scientific">Blastopirellula marina</name>
    <dbReference type="NCBI Taxonomy" id="124"/>
    <lineage>
        <taxon>Bacteria</taxon>
        <taxon>Pseudomonadati</taxon>
        <taxon>Planctomycetota</taxon>
        <taxon>Planctomycetia</taxon>
        <taxon>Pirellulales</taxon>
        <taxon>Pirellulaceae</taxon>
        <taxon>Blastopirellula</taxon>
    </lineage>
</organism>
<dbReference type="AlphaFoldDB" id="A0A2S8G022"/>
<accession>A0A2S8G022</accession>
<evidence type="ECO:0000313" key="1">
    <source>
        <dbReference type="EMBL" id="PQO37788.1"/>
    </source>
</evidence>
<protein>
    <recommendedName>
        <fullName evidence="3">Membrane-binding protein</fullName>
    </recommendedName>
</protein>
<dbReference type="Pfam" id="PF07661">
    <property type="entry name" value="MORN_2"/>
    <property type="match status" value="2"/>
</dbReference>
<dbReference type="EMBL" id="PUHY01000005">
    <property type="protein sequence ID" value="PQO37788.1"/>
    <property type="molecule type" value="Genomic_DNA"/>
</dbReference>
<dbReference type="SUPFAM" id="SSF82185">
    <property type="entry name" value="Histone H3 K4-specific methyltransferase SET7/9 N-terminal domain"/>
    <property type="match status" value="1"/>
</dbReference>
<proteinExistence type="predicted"/>
<sequence length="211" mass="23763">MQTCISLVAGACFVAILIAGCAESDRALRIRPNTEDDLVVVIKDGSSYSFPEQLDYEDSLWIRDDNSVRGMDSSVAMMYFCRDRPERLDYAIGAPGDLLKRRFQLRIQKSTFHWVPSGMTTSVLQDGSHIETPYVAGFARGVVRFYYPNGNLKYEGNEISGSREGKFKGYYETGEIWWAASFSDDEYVEGSAVVWDKDGNVLSIEPLEVLF</sequence>
<gene>
    <name evidence="1" type="ORF">C5Y83_07535</name>
</gene>
<evidence type="ECO:0008006" key="3">
    <source>
        <dbReference type="Google" id="ProtNLM"/>
    </source>
</evidence>
<dbReference type="Gene3D" id="2.20.110.10">
    <property type="entry name" value="Histone H3 K4-specific methyltransferase SET7/9 N-terminal domain"/>
    <property type="match status" value="1"/>
</dbReference>
<dbReference type="Proteomes" id="UP000238322">
    <property type="component" value="Unassembled WGS sequence"/>
</dbReference>
<comment type="caution">
    <text evidence="1">The sequence shown here is derived from an EMBL/GenBank/DDBJ whole genome shotgun (WGS) entry which is preliminary data.</text>
</comment>
<evidence type="ECO:0000313" key="2">
    <source>
        <dbReference type="Proteomes" id="UP000238322"/>
    </source>
</evidence>
<reference evidence="1 2" key="1">
    <citation type="submission" date="2018-02" db="EMBL/GenBank/DDBJ databases">
        <title>Comparative genomes isolates from brazilian mangrove.</title>
        <authorList>
            <person name="Araujo J.E."/>
            <person name="Taketani R.G."/>
            <person name="Silva M.C.P."/>
            <person name="Loureco M.V."/>
            <person name="Andreote F.D."/>
        </authorList>
    </citation>
    <scope>NUCLEOTIDE SEQUENCE [LARGE SCALE GENOMIC DNA]</scope>
    <source>
        <strain evidence="1 2">Hex-1 MGV</strain>
    </source>
</reference>